<accession>A0A1G1VSC0</accession>
<dbReference type="SUPFAM" id="SSF57716">
    <property type="entry name" value="Glucocorticoid receptor-like (DNA-binding domain)"/>
    <property type="match status" value="1"/>
</dbReference>
<dbReference type="InterPro" id="IPR020458">
    <property type="entry name" value="Znf_DskA_TraR_CS"/>
</dbReference>
<protein>
    <recommendedName>
        <fullName evidence="5">Zinc finger DksA/TraR C4-type domain-containing protein</fullName>
    </recommendedName>
</protein>
<dbReference type="EMBL" id="MHCJ01000003">
    <property type="protein sequence ID" value="OGY18301.1"/>
    <property type="molecule type" value="Genomic_DNA"/>
</dbReference>
<dbReference type="InterPro" id="IPR000962">
    <property type="entry name" value="Znf_DskA_TraR"/>
</dbReference>
<proteinExistence type="predicted"/>
<feature type="zinc finger region" description="dksA C4-type" evidence="4">
    <location>
        <begin position="90"/>
        <end position="114"/>
    </location>
</feature>
<reference evidence="6 7" key="1">
    <citation type="journal article" date="2016" name="Nat. Commun.">
        <title>Thousands of microbial genomes shed light on interconnected biogeochemical processes in an aquifer system.</title>
        <authorList>
            <person name="Anantharaman K."/>
            <person name="Brown C.T."/>
            <person name="Hug L.A."/>
            <person name="Sharon I."/>
            <person name="Castelle C.J."/>
            <person name="Probst A.J."/>
            <person name="Thomas B.C."/>
            <person name="Singh A."/>
            <person name="Wilkins M.J."/>
            <person name="Karaoz U."/>
            <person name="Brodie E.L."/>
            <person name="Williams K.H."/>
            <person name="Hubbard S.S."/>
            <person name="Banfield J.F."/>
        </authorList>
    </citation>
    <scope>NUCLEOTIDE SEQUENCE [LARGE SCALE GENOMIC DNA]</scope>
</reference>
<dbReference type="Proteomes" id="UP000179233">
    <property type="component" value="Unassembled WGS sequence"/>
</dbReference>
<gene>
    <name evidence="6" type="ORF">A2786_02165</name>
</gene>
<name>A0A1G1VSC0_9BACT</name>
<evidence type="ECO:0000259" key="5">
    <source>
        <dbReference type="Pfam" id="PF01258"/>
    </source>
</evidence>
<dbReference type="AlphaFoldDB" id="A0A1G1VSC0"/>
<evidence type="ECO:0000256" key="2">
    <source>
        <dbReference type="ARBA" id="ARBA00022771"/>
    </source>
</evidence>
<keyword evidence="2" id="KW-0863">Zinc-finger</keyword>
<dbReference type="GO" id="GO:0008270">
    <property type="term" value="F:zinc ion binding"/>
    <property type="evidence" value="ECO:0007669"/>
    <property type="project" value="UniProtKB-KW"/>
</dbReference>
<evidence type="ECO:0000256" key="3">
    <source>
        <dbReference type="ARBA" id="ARBA00022833"/>
    </source>
</evidence>
<feature type="domain" description="Zinc finger DksA/TraR C4-type" evidence="5">
    <location>
        <begin position="85"/>
        <end position="118"/>
    </location>
</feature>
<organism evidence="6 7">
    <name type="scientific">Candidatus Chisholmbacteria bacterium RIFCSPHIGHO2_01_FULL_52_32</name>
    <dbReference type="NCBI Taxonomy" id="1797591"/>
    <lineage>
        <taxon>Bacteria</taxon>
        <taxon>Candidatus Chisholmiibacteriota</taxon>
    </lineage>
</organism>
<evidence type="ECO:0000256" key="4">
    <source>
        <dbReference type="PROSITE-ProRule" id="PRU00510"/>
    </source>
</evidence>
<dbReference type="Gene3D" id="1.20.120.910">
    <property type="entry name" value="DksA, coiled-coil domain"/>
    <property type="match status" value="1"/>
</dbReference>
<dbReference type="PROSITE" id="PS51128">
    <property type="entry name" value="ZF_DKSA_2"/>
    <property type="match status" value="1"/>
</dbReference>
<dbReference type="PROSITE" id="PS01102">
    <property type="entry name" value="ZF_DKSA_1"/>
    <property type="match status" value="1"/>
</dbReference>
<sequence>MFAFPAQVLAPIRQYLLSAKKRLELRRRTIRSEDPFSNPDRVDDNAATDADAAEISGHDRAEALRYEVDRRLITIRKALTKIKIGRYGLCENCGKMIDTDRLAVNPMAELCMDCEKKRKR</sequence>
<dbReference type="PANTHER" id="PTHR33823:SF4">
    <property type="entry name" value="GENERAL STRESS PROTEIN 16O"/>
    <property type="match status" value="1"/>
</dbReference>
<keyword evidence="3" id="KW-0862">Zinc</keyword>
<evidence type="ECO:0000313" key="6">
    <source>
        <dbReference type="EMBL" id="OGY18301.1"/>
    </source>
</evidence>
<evidence type="ECO:0000313" key="7">
    <source>
        <dbReference type="Proteomes" id="UP000179233"/>
    </source>
</evidence>
<evidence type="ECO:0000256" key="1">
    <source>
        <dbReference type="ARBA" id="ARBA00022723"/>
    </source>
</evidence>
<comment type="caution">
    <text evidence="6">The sequence shown here is derived from an EMBL/GenBank/DDBJ whole genome shotgun (WGS) entry which is preliminary data.</text>
</comment>
<dbReference type="PANTHER" id="PTHR33823">
    <property type="entry name" value="RNA POLYMERASE-BINDING TRANSCRIPTION FACTOR DKSA-RELATED"/>
    <property type="match status" value="1"/>
</dbReference>
<keyword evidence="1" id="KW-0479">Metal-binding</keyword>
<dbReference type="Pfam" id="PF01258">
    <property type="entry name" value="zf-dskA_traR"/>
    <property type="match status" value="1"/>
</dbReference>